<evidence type="ECO:0000313" key="1">
    <source>
        <dbReference type="EMBL" id="EXB54171.1"/>
    </source>
</evidence>
<accession>W9RG18</accession>
<protein>
    <submittedName>
        <fullName evidence="1">Uncharacterized protein</fullName>
    </submittedName>
</protein>
<proteinExistence type="predicted"/>
<reference evidence="2" key="1">
    <citation type="submission" date="2013-01" db="EMBL/GenBank/DDBJ databases">
        <title>Draft Genome Sequence of a Mulberry Tree, Morus notabilis C.K. Schneid.</title>
        <authorList>
            <person name="He N."/>
            <person name="Zhao S."/>
        </authorList>
    </citation>
    <scope>NUCLEOTIDE SEQUENCE</scope>
</reference>
<keyword evidence="2" id="KW-1185">Reference proteome</keyword>
<name>W9RG18_9ROSA</name>
<dbReference type="Proteomes" id="UP000030645">
    <property type="component" value="Unassembled WGS sequence"/>
</dbReference>
<evidence type="ECO:0000313" key="2">
    <source>
        <dbReference type="Proteomes" id="UP000030645"/>
    </source>
</evidence>
<dbReference type="EMBL" id="KE344158">
    <property type="protein sequence ID" value="EXB54171.1"/>
    <property type="molecule type" value="Genomic_DNA"/>
</dbReference>
<gene>
    <name evidence="1" type="ORF">L484_007220</name>
</gene>
<organism evidence="1 2">
    <name type="scientific">Morus notabilis</name>
    <dbReference type="NCBI Taxonomy" id="981085"/>
    <lineage>
        <taxon>Eukaryota</taxon>
        <taxon>Viridiplantae</taxon>
        <taxon>Streptophyta</taxon>
        <taxon>Embryophyta</taxon>
        <taxon>Tracheophyta</taxon>
        <taxon>Spermatophyta</taxon>
        <taxon>Magnoliopsida</taxon>
        <taxon>eudicotyledons</taxon>
        <taxon>Gunneridae</taxon>
        <taxon>Pentapetalae</taxon>
        <taxon>rosids</taxon>
        <taxon>fabids</taxon>
        <taxon>Rosales</taxon>
        <taxon>Moraceae</taxon>
        <taxon>Moreae</taxon>
        <taxon>Morus</taxon>
    </lineage>
</organism>
<dbReference type="AlphaFoldDB" id="W9RG18"/>
<sequence length="89" mass="9738">MLIVNFVLSWGQMSQERIAGVGHHHNDGHNLIGAFVSALGMGFNLVQFGQNDKSTHPKSSLDSLVSTIRTILVEMLIVQSLISQILILL</sequence>